<proteinExistence type="predicted"/>
<accession>A0ABR3BE60</accession>
<gene>
    <name evidence="2" type="ORF">J3Q64DRAFT_1857094</name>
</gene>
<dbReference type="Proteomes" id="UP001448207">
    <property type="component" value="Unassembled WGS sequence"/>
</dbReference>
<comment type="caution">
    <text evidence="2">The sequence shown here is derived from an EMBL/GenBank/DDBJ whole genome shotgun (WGS) entry which is preliminary data.</text>
</comment>
<name>A0ABR3BE60_PHYBL</name>
<feature type="region of interest" description="Disordered" evidence="1">
    <location>
        <begin position="544"/>
        <end position="564"/>
    </location>
</feature>
<sequence length="564" mass="65096">MRDRVEELVKQTKSQDKTNELKNKLLNVKTLPAAIITNAAQLAKCHRKVMRSHMEHRPELKNVEEWKKFVSQNFDKIAEAAVGSVVKAIAKEYSSATPTNKQPYEEMRTCTVQINSLFGSDFPPIVKTFVCTRLQDSMVTSTDYTLCFSALVNMIISELRTSESFFDNNDIKVKNVPGFNLAELLPFDHPALDKNLIVSKRFDTDFKCLFTSQHLQVVHSYFFGARGAKEENLNAHPNMWDGKKIINKLLDKVVLVLLRHHLARNRESKRISTTTTRNPSGKKDMRNHARYVCRAEDKKLKKLIQRKEKAGELEGEKWATKINSAKQRLANLRHTFKKDLNITEEQQDFLEEEGTLDDDVPERRLNQLKSIIKHFVFRNDTPVCLEYVKRQSPETTTTEQSVCLLICNTLMKFLPPKKQYHVIAYQMYFCIFTNDVLKYARYTKFTRASCLSTSFSSSSALHLDSVTLYQLLTQNIDQEKSEEPSSHTNQQKKKGYSRMILYGYDRDELIGSQDKARQNKDATFNAVFDMREIQKACESNENSTIIGIENKSPRDRNRGDKSVI</sequence>
<protein>
    <submittedName>
        <fullName evidence="2">Uncharacterized protein</fullName>
    </submittedName>
</protein>
<feature type="compositionally biased region" description="Basic and acidic residues" evidence="1">
    <location>
        <begin position="551"/>
        <end position="564"/>
    </location>
</feature>
<dbReference type="EMBL" id="JBCLYO010000001">
    <property type="protein sequence ID" value="KAL0097137.1"/>
    <property type="molecule type" value="Genomic_DNA"/>
</dbReference>
<reference evidence="2 3" key="1">
    <citation type="submission" date="2024-04" db="EMBL/GenBank/DDBJ databases">
        <title>Symmetric and asymmetric DNA N6-adenine methylation regulates different biological responses in Mucorales.</title>
        <authorList>
            <consortium name="Lawrence Berkeley National Laboratory"/>
            <person name="Lax C."/>
            <person name="Mondo S.J."/>
            <person name="Osorio-Concepcion M."/>
            <person name="Muszewska A."/>
            <person name="Corrochano-Luque M."/>
            <person name="Gutierrez G."/>
            <person name="Riley R."/>
            <person name="Lipzen A."/>
            <person name="Guo J."/>
            <person name="Hundley H."/>
            <person name="Amirebrahimi M."/>
            <person name="Ng V."/>
            <person name="Lorenzo-Gutierrez D."/>
            <person name="Binder U."/>
            <person name="Yang J."/>
            <person name="Song Y."/>
            <person name="Canovas D."/>
            <person name="Navarro E."/>
            <person name="Freitag M."/>
            <person name="Gabaldon T."/>
            <person name="Grigoriev I.V."/>
            <person name="Corrochano L.M."/>
            <person name="Nicolas F.E."/>
            <person name="Garre V."/>
        </authorList>
    </citation>
    <scope>NUCLEOTIDE SEQUENCE [LARGE SCALE GENOMIC DNA]</scope>
    <source>
        <strain evidence="2 3">L51</strain>
    </source>
</reference>
<organism evidence="2 3">
    <name type="scientific">Phycomyces blakesleeanus</name>
    <dbReference type="NCBI Taxonomy" id="4837"/>
    <lineage>
        <taxon>Eukaryota</taxon>
        <taxon>Fungi</taxon>
        <taxon>Fungi incertae sedis</taxon>
        <taxon>Mucoromycota</taxon>
        <taxon>Mucoromycotina</taxon>
        <taxon>Mucoromycetes</taxon>
        <taxon>Mucorales</taxon>
        <taxon>Phycomycetaceae</taxon>
        <taxon>Phycomyces</taxon>
    </lineage>
</organism>
<evidence type="ECO:0000313" key="3">
    <source>
        <dbReference type="Proteomes" id="UP001448207"/>
    </source>
</evidence>
<keyword evidence="3" id="KW-1185">Reference proteome</keyword>
<evidence type="ECO:0000256" key="1">
    <source>
        <dbReference type="SAM" id="MobiDB-lite"/>
    </source>
</evidence>
<evidence type="ECO:0000313" key="2">
    <source>
        <dbReference type="EMBL" id="KAL0097137.1"/>
    </source>
</evidence>